<dbReference type="Gene3D" id="1.10.630.10">
    <property type="entry name" value="Cytochrome P450"/>
    <property type="match status" value="1"/>
</dbReference>
<evidence type="ECO:0000256" key="2">
    <source>
        <dbReference type="ARBA" id="ARBA00022617"/>
    </source>
</evidence>
<keyword evidence="7" id="KW-1185">Reference proteome</keyword>
<evidence type="ECO:0000256" key="1">
    <source>
        <dbReference type="ARBA" id="ARBA00010617"/>
    </source>
</evidence>
<organism evidence="6 7">
    <name type="scientific">Streptomyces stramineus</name>
    <dbReference type="NCBI Taxonomy" id="173861"/>
    <lineage>
        <taxon>Bacteria</taxon>
        <taxon>Bacillati</taxon>
        <taxon>Actinomycetota</taxon>
        <taxon>Actinomycetes</taxon>
        <taxon>Kitasatosporales</taxon>
        <taxon>Streptomycetaceae</taxon>
        <taxon>Streptomyces</taxon>
    </lineage>
</organism>
<evidence type="ECO:0000313" key="6">
    <source>
        <dbReference type="EMBL" id="GAA0441793.1"/>
    </source>
</evidence>
<dbReference type="PANTHER" id="PTHR24304">
    <property type="entry name" value="CYTOCHROME P450 FAMILY 7"/>
    <property type="match status" value="1"/>
</dbReference>
<dbReference type="Pfam" id="PF00067">
    <property type="entry name" value="p450"/>
    <property type="match status" value="1"/>
</dbReference>
<evidence type="ECO:0000256" key="3">
    <source>
        <dbReference type="ARBA" id="ARBA00022723"/>
    </source>
</evidence>
<evidence type="ECO:0000313" key="7">
    <source>
        <dbReference type="Proteomes" id="UP001499895"/>
    </source>
</evidence>
<sequence length="495" mass="53292">MSGEASGAAVAGGCGALCPGGGGYAADGGGRAAVPVRPPRLAGVRLPWLGHAVPFGRDPVAFLRGARERSGDVFSFTLLGRPVTFLCGRAAHEAVFRADESVLSPKEAYRFMTPVFGPGVAYDAEPAEMERQIGHLLPALTSRSLAAHARVMEEEVRRHIRAWGDSGEADLVETMNEITVAVATRCLLGQEVSERLGPELPRLFRDLESGIRLAGLLSPGVPLPAFRRRDRARAALGRALGEVISARRAARPPHEAPGPTPDMLTTLLAARTARGAPLDDETVVGLLIGMVFAGQHTSAILAAWTGALLLSHPRHLPAVLREQEETTRGADTLDIALLRRMQYLEHCVREAERLRPPLIVLIRKALRDFVHGAHLVPAGHLVMVSPAVSHRLPGIFRDPDRFDPGRYGPGREEHAAPYALIGFGGGRHRCVGTAFAYQQVKIIWSVLLRAYDLRLDGPGCPVPDYSTFIPGPHTPCPVRYRRRASPIATGPGGQR</sequence>
<keyword evidence="5" id="KW-0503">Monooxygenase</keyword>
<evidence type="ECO:0000256" key="4">
    <source>
        <dbReference type="ARBA" id="ARBA00023004"/>
    </source>
</evidence>
<keyword evidence="3 5" id="KW-0479">Metal-binding</keyword>
<dbReference type="InterPro" id="IPR002403">
    <property type="entry name" value="Cyt_P450_E_grp-IV"/>
</dbReference>
<comment type="caution">
    <text evidence="6">The sequence shown here is derived from an EMBL/GenBank/DDBJ whole genome shotgun (WGS) entry which is preliminary data.</text>
</comment>
<dbReference type="RefSeq" id="WP_344083508.1">
    <property type="nucleotide sequence ID" value="NZ_BAAAHB010000001.1"/>
</dbReference>
<gene>
    <name evidence="6" type="primary">cyp51</name>
    <name evidence="6" type="ORF">GCM10009544_00550</name>
</gene>
<keyword evidence="5" id="KW-0560">Oxidoreductase</keyword>
<dbReference type="PANTHER" id="PTHR24304:SF2">
    <property type="entry name" value="24-HYDROXYCHOLESTEROL 7-ALPHA-HYDROXYLASE"/>
    <property type="match status" value="1"/>
</dbReference>
<dbReference type="CDD" id="cd11042">
    <property type="entry name" value="CYP51-like"/>
    <property type="match status" value="1"/>
</dbReference>
<dbReference type="Proteomes" id="UP001499895">
    <property type="component" value="Unassembled WGS sequence"/>
</dbReference>
<dbReference type="InterPro" id="IPR036396">
    <property type="entry name" value="Cyt_P450_sf"/>
</dbReference>
<keyword evidence="2 5" id="KW-0349">Heme</keyword>
<dbReference type="SUPFAM" id="SSF48264">
    <property type="entry name" value="Cytochrome P450"/>
    <property type="match status" value="1"/>
</dbReference>
<protein>
    <submittedName>
        <fullName evidence="6">Lanosterol 14-alpha demethylase</fullName>
    </submittedName>
</protein>
<dbReference type="InterPro" id="IPR050529">
    <property type="entry name" value="CYP450_sterol_14alpha_dmase"/>
</dbReference>
<comment type="similarity">
    <text evidence="1 5">Belongs to the cytochrome P450 family.</text>
</comment>
<dbReference type="InterPro" id="IPR017972">
    <property type="entry name" value="Cyt_P450_CS"/>
</dbReference>
<dbReference type="EMBL" id="BAAAHB010000001">
    <property type="protein sequence ID" value="GAA0441793.1"/>
    <property type="molecule type" value="Genomic_DNA"/>
</dbReference>
<dbReference type="PRINTS" id="PR00465">
    <property type="entry name" value="EP450IV"/>
</dbReference>
<reference evidence="7" key="1">
    <citation type="journal article" date="2019" name="Int. J. Syst. Evol. Microbiol.">
        <title>The Global Catalogue of Microorganisms (GCM) 10K type strain sequencing project: providing services to taxonomists for standard genome sequencing and annotation.</title>
        <authorList>
            <consortium name="The Broad Institute Genomics Platform"/>
            <consortium name="The Broad Institute Genome Sequencing Center for Infectious Disease"/>
            <person name="Wu L."/>
            <person name="Ma J."/>
        </authorList>
    </citation>
    <scope>NUCLEOTIDE SEQUENCE [LARGE SCALE GENOMIC DNA]</scope>
    <source>
        <strain evidence="7">JCM 10649</strain>
    </source>
</reference>
<proteinExistence type="inferred from homology"/>
<dbReference type="InterPro" id="IPR001128">
    <property type="entry name" value="Cyt_P450"/>
</dbReference>
<dbReference type="PROSITE" id="PS00086">
    <property type="entry name" value="CYTOCHROME_P450"/>
    <property type="match status" value="1"/>
</dbReference>
<evidence type="ECO:0000256" key="5">
    <source>
        <dbReference type="RuleBase" id="RU000461"/>
    </source>
</evidence>
<accession>A0ABP3J4I2</accession>
<keyword evidence="4 5" id="KW-0408">Iron</keyword>
<name>A0ABP3J4I2_9ACTN</name>